<dbReference type="InterPro" id="IPR005814">
    <property type="entry name" value="Aminotrans_3"/>
</dbReference>
<dbReference type="PANTHER" id="PTHR43713:SF3">
    <property type="entry name" value="GLUTAMATE-1-SEMIALDEHYDE 2,1-AMINOMUTASE 1, CHLOROPLASTIC-RELATED"/>
    <property type="match status" value="1"/>
</dbReference>
<dbReference type="InterPro" id="IPR049704">
    <property type="entry name" value="Aminotrans_3_PPA_site"/>
</dbReference>
<dbReference type="GO" id="GO:0030170">
    <property type="term" value="F:pyridoxal phosphate binding"/>
    <property type="evidence" value="ECO:0007669"/>
    <property type="project" value="InterPro"/>
</dbReference>
<keyword evidence="2 3" id="KW-0663">Pyridoxal phosphate</keyword>
<evidence type="ECO:0000256" key="2">
    <source>
        <dbReference type="ARBA" id="ARBA00022898"/>
    </source>
</evidence>
<dbReference type="InterPro" id="IPR015422">
    <property type="entry name" value="PyrdxlP-dep_Trfase_small"/>
</dbReference>
<protein>
    <submittedName>
        <fullName evidence="4">Aspartate aminotransferase family protein</fullName>
    </submittedName>
</protein>
<dbReference type="InterPro" id="IPR015424">
    <property type="entry name" value="PyrdxlP-dep_Trfase"/>
</dbReference>
<evidence type="ECO:0000256" key="3">
    <source>
        <dbReference type="RuleBase" id="RU003560"/>
    </source>
</evidence>
<keyword evidence="5" id="KW-1185">Reference proteome</keyword>
<proteinExistence type="inferred from homology"/>
<dbReference type="PANTHER" id="PTHR43713">
    <property type="entry name" value="GLUTAMATE-1-SEMIALDEHYDE 2,1-AMINOMUTASE"/>
    <property type="match status" value="1"/>
</dbReference>
<evidence type="ECO:0000313" key="5">
    <source>
        <dbReference type="Proteomes" id="UP001065549"/>
    </source>
</evidence>
<dbReference type="SUPFAM" id="SSF53383">
    <property type="entry name" value="PLP-dependent transferases"/>
    <property type="match status" value="1"/>
</dbReference>
<organism evidence="4 5">
    <name type="scientific">Hominibacterium faecale</name>
    <dbReference type="NCBI Taxonomy" id="2839743"/>
    <lineage>
        <taxon>Bacteria</taxon>
        <taxon>Bacillati</taxon>
        <taxon>Bacillota</taxon>
        <taxon>Clostridia</taxon>
        <taxon>Peptostreptococcales</taxon>
        <taxon>Anaerovoracaceae</taxon>
        <taxon>Hominibacterium</taxon>
    </lineage>
</organism>
<reference evidence="4" key="1">
    <citation type="submission" date="2022-09" db="EMBL/GenBank/DDBJ databases">
        <title>Culturomic study of gut microbiota in children with autism spectrum disorder.</title>
        <authorList>
            <person name="Efimov B.A."/>
            <person name="Chaplin A.V."/>
            <person name="Sokolova S.R."/>
            <person name="Pikina A.P."/>
            <person name="Korzhanova M."/>
            <person name="Belova V."/>
            <person name="Korostin D."/>
        </authorList>
    </citation>
    <scope>NUCLEOTIDE SEQUENCE</scope>
    <source>
        <strain evidence="4">ASD5510</strain>
    </source>
</reference>
<evidence type="ECO:0000256" key="1">
    <source>
        <dbReference type="ARBA" id="ARBA00001933"/>
    </source>
</evidence>
<dbReference type="Proteomes" id="UP001065549">
    <property type="component" value="Unassembled WGS sequence"/>
</dbReference>
<dbReference type="AlphaFoldDB" id="A0A9J6QSS0"/>
<comment type="caution">
    <text evidence="4">The sequence shown here is derived from an EMBL/GenBank/DDBJ whole genome shotgun (WGS) entry which is preliminary data.</text>
</comment>
<keyword evidence="4" id="KW-0032">Aminotransferase</keyword>
<dbReference type="GO" id="GO:0008483">
    <property type="term" value="F:transaminase activity"/>
    <property type="evidence" value="ECO:0007669"/>
    <property type="project" value="UniProtKB-KW"/>
</dbReference>
<dbReference type="RefSeq" id="WP_269478483.1">
    <property type="nucleotide sequence ID" value="NZ_JAOSHN010000003.1"/>
</dbReference>
<dbReference type="Gene3D" id="3.90.1150.10">
    <property type="entry name" value="Aspartate Aminotransferase, domain 1"/>
    <property type="match status" value="1"/>
</dbReference>
<name>A0A9J6QSS0_9FIRM</name>
<gene>
    <name evidence="4" type="ORF">OBO34_09275</name>
</gene>
<comment type="similarity">
    <text evidence="3">Belongs to the class-III pyridoxal-phosphate-dependent aminotransferase family.</text>
</comment>
<comment type="cofactor">
    <cofactor evidence="1">
        <name>pyridoxal 5'-phosphate</name>
        <dbReference type="ChEBI" id="CHEBI:597326"/>
    </cofactor>
</comment>
<dbReference type="Gene3D" id="3.40.640.10">
    <property type="entry name" value="Type I PLP-dependent aspartate aminotransferase-like (Major domain)"/>
    <property type="match status" value="1"/>
</dbReference>
<sequence length="429" mass="47945">MFTKQEMIDRAKAVMPGGVNSSIRNIEPFMMWKEGDGAYLWDWDGKKYVDYNGCWGPYILGYNSPVVKNAVIESIDRHDQYGVGVTELEIELAERICKHVPCADKALACSSGSEATYHAIRAARAFTGREKVIKFQGCFYGWHDYVLRNCYTPADMLYKRNPNSAGMFDAAVDATLVCRLNDLENVERTMNRNKGEVAALIVEPIAHNLGCVKLSDEFLKGLRRLCDEHGIVLIFDEVITGFRVGLGGYQGICGVIPDLTTMGKALGSGYPIAFIMGRDEIMNTFSTNSEGNVSFQGTTNGHPACVAAAIATIDFLEKEPVFDSIFELGDYFRKNMQWLFDQYEQGVSVIGYGSISVPIWAEGPFNNHEDILRGDAEKSIAFRKAMIERGHYWAPAEPKRLTISYAHKKEDIDSTLEAMEYVLKEEGNT</sequence>
<dbReference type="InterPro" id="IPR015421">
    <property type="entry name" value="PyrdxlP-dep_Trfase_major"/>
</dbReference>
<dbReference type="EMBL" id="JAOSHN010000003">
    <property type="protein sequence ID" value="MCU7378548.1"/>
    <property type="molecule type" value="Genomic_DNA"/>
</dbReference>
<keyword evidence="4" id="KW-0808">Transferase</keyword>
<dbReference type="Pfam" id="PF00202">
    <property type="entry name" value="Aminotran_3"/>
    <property type="match status" value="1"/>
</dbReference>
<dbReference type="CDD" id="cd00610">
    <property type="entry name" value="OAT_like"/>
    <property type="match status" value="1"/>
</dbReference>
<dbReference type="PROSITE" id="PS00600">
    <property type="entry name" value="AA_TRANSFER_CLASS_3"/>
    <property type="match status" value="1"/>
</dbReference>
<accession>A0A9J6QSS0</accession>
<evidence type="ECO:0000313" key="4">
    <source>
        <dbReference type="EMBL" id="MCU7378548.1"/>
    </source>
</evidence>